<dbReference type="EMBL" id="MNCJ02000331">
    <property type="protein sequence ID" value="KAF5759953.1"/>
    <property type="molecule type" value="Genomic_DNA"/>
</dbReference>
<organism evidence="1 2">
    <name type="scientific">Helianthus annuus</name>
    <name type="common">Common sunflower</name>
    <dbReference type="NCBI Taxonomy" id="4232"/>
    <lineage>
        <taxon>Eukaryota</taxon>
        <taxon>Viridiplantae</taxon>
        <taxon>Streptophyta</taxon>
        <taxon>Embryophyta</taxon>
        <taxon>Tracheophyta</taxon>
        <taxon>Spermatophyta</taxon>
        <taxon>Magnoliopsida</taxon>
        <taxon>eudicotyledons</taxon>
        <taxon>Gunneridae</taxon>
        <taxon>Pentapetalae</taxon>
        <taxon>asterids</taxon>
        <taxon>campanulids</taxon>
        <taxon>Asterales</taxon>
        <taxon>Asteraceae</taxon>
        <taxon>Asteroideae</taxon>
        <taxon>Heliantheae alliance</taxon>
        <taxon>Heliantheae</taxon>
        <taxon>Helianthus</taxon>
    </lineage>
</organism>
<dbReference type="AlphaFoldDB" id="A0A9K3DTE6"/>
<accession>A0A9K3DTE6</accession>
<reference evidence="1" key="2">
    <citation type="submission" date="2020-06" db="EMBL/GenBank/DDBJ databases">
        <title>Helianthus annuus Genome sequencing and assembly Release 2.</title>
        <authorList>
            <person name="Gouzy J."/>
            <person name="Langlade N."/>
            <person name="Munos S."/>
        </authorList>
    </citation>
    <scope>NUCLEOTIDE SEQUENCE</scope>
    <source>
        <tissue evidence="1">Leaves</tissue>
    </source>
</reference>
<dbReference type="Gramene" id="mRNA:HanXRQr2_Chr16g0747651">
    <property type="protein sequence ID" value="mRNA:HanXRQr2_Chr16g0747651"/>
    <property type="gene ID" value="HanXRQr2_Chr16g0747651"/>
</dbReference>
<protein>
    <submittedName>
        <fullName evidence="1">Uncharacterized protein</fullName>
    </submittedName>
</protein>
<gene>
    <name evidence="1" type="ORF">HanXRQr2_Chr16g0747651</name>
</gene>
<reference evidence="1" key="1">
    <citation type="journal article" date="2017" name="Nature">
        <title>The sunflower genome provides insights into oil metabolism, flowering and Asterid evolution.</title>
        <authorList>
            <person name="Badouin H."/>
            <person name="Gouzy J."/>
            <person name="Grassa C.J."/>
            <person name="Murat F."/>
            <person name="Staton S.E."/>
            <person name="Cottret L."/>
            <person name="Lelandais-Briere C."/>
            <person name="Owens G.L."/>
            <person name="Carrere S."/>
            <person name="Mayjonade B."/>
            <person name="Legrand L."/>
            <person name="Gill N."/>
            <person name="Kane N.C."/>
            <person name="Bowers J.E."/>
            <person name="Hubner S."/>
            <person name="Bellec A."/>
            <person name="Berard A."/>
            <person name="Berges H."/>
            <person name="Blanchet N."/>
            <person name="Boniface M.C."/>
            <person name="Brunel D."/>
            <person name="Catrice O."/>
            <person name="Chaidir N."/>
            <person name="Claudel C."/>
            <person name="Donnadieu C."/>
            <person name="Faraut T."/>
            <person name="Fievet G."/>
            <person name="Helmstetter N."/>
            <person name="King M."/>
            <person name="Knapp S.J."/>
            <person name="Lai Z."/>
            <person name="Le Paslier M.C."/>
            <person name="Lippi Y."/>
            <person name="Lorenzon L."/>
            <person name="Mandel J.R."/>
            <person name="Marage G."/>
            <person name="Marchand G."/>
            <person name="Marquand E."/>
            <person name="Bret-Mestries E."/>
            <person name="Morien E."/>
            <person name="Nambeesan S."/>
            <person name="Nguyen T."/>
            <person name="Pegot-Espagnet P."/>
            <person name="Pouilly N."/>
            <person name="Raftis F."/>
            <person name="Sallet E."/>
            <person name="Schiex T."/>
            <person name="Thomas J."/>
            <person name="Vandecasteele C."/>
            <person name="Vares D."/>
            <person name="Vear F."/>
            <person name="Vautrin S."/>
            <person name="Crespi M."/>
            <person name="Mangin B."/>
            <person name="Burke J.M."/>
            <person name="Salse J."/>
            <person name="Munos S."/>
            <person name="Vincourt P."/>
            <person name="Rieseberg L.H."/>
            <person name="Langlade N.B."/>
        </authorList>
    </citation>
    <scope>NUCLEOTIDE SEQUENCE</scope>
    <source>
        <tissue evidence="1">Leaves</tissue>
    </source>
</reference>
<evidence type="ECO:0000313" key="2">
    <source>
        <dbReference type="Proteomes" id="UP000215914"/>
    </source>
</evidence>
<evidence type="ECO:0000313" key="1">
    <source>
        <dbReference type="EMBL" id="KAF5759953.1"/>
    </source>
</evidence>
<dbReference type="Proteomes" id="UP000215914">
    <property type="component" value="Unassembled WGS sequence"/>
</dbReference>
<keyword evidence="2" id="KW-1185">Reference proteome</keyword>
<comment type="caution">
    <text evidence="1">The sequence shown here is derived from an EMBL/GenBank/DDBJ whole genome shotgun (WGS) entry which is preliminary data.</text>
</comment>
<proteinExistence type="predicted"/>
<name>A0A9K3DTE6_HELAN</name>
<sequence>MLEGVPSRHATGLRATRGRRFFSINRGVWHLKFGVGLTLTRLKSVS</sequence>